<dbReference type="VEuPathDB" id="FungiDB:I7I52_00594"/>
<dbReference type="Proteomes" id="UP000670092">
    <property type="component" value="Unassembled WGS sequence"/>
</dbReference>
<dbReference type="EMBL" id="JAEVHI010000001">
    <property type="protein sequence ID" value="KAG5302833.1"/>
    <property type="molecule type" value="Genomic_DNA"/>
</dbReference>
<evidence type="ECO:0000256" key="1">
    <source>
        <dbReference type="SAM" id="MobiDB-lite"/>
    </source>
</evidence>
<feature type="compositionally biased region" description="Low complexity" evidence="1">
    <location>
        <begin position="85"/>
        <end position="101"/>
    </location>
</feature>
<accession>A0A8H7Z7Y8</accession>
<evidence type="ECO:0000313" key="2">
    <source>
        <dbReference type="EMBL" id="KAG5302833.1"/>
    </source>
</evidence>
<sequence length="113" mass="13093">MSLVFRYEIIFLVNILVPKSKEDDDHGKTRRQRKNRGIFTSLHTAWEQYRTELNSPTPLPPQDPPQCYPASSSILRWRRCYAYSSFSSPRSSPPGLSLTSRHVMGPGRRESLR</sequence>
<feature type="region of interest" description="Disordered" evidence="1">
    <location>
        <begin position="85"/>
        <end position="113"/>
    </location>
</feature>
<dbReference type="AlphaFoldDB" id="A0A8H7Z7Y8"/>
<proteinExistence type="predicted"/>
<comment type="caution">
    <text evidence="2">The sequence shown here is derived from an EMBL/GenBank/DDBJ whole genome shotgun (WGS) entry which is preliminary data.</text>
</comment>
<gene>
    <name evidence="2" type="ORF">I7I52_00594</name>
</gene>
<evidence type="ECO:0000313" key="3">
    <source>
        <dbReference type="Proteomes" id="UP000670092"/>
    </source>
</evidence>
<organism evidence="2 3">
    <name type="scientific">Ajellomyces capsulatus</name>
    <name type="common">Darling's disease fungus</name>
    <name type="synonym">Histoplasma capsulatum</name>
    <dbReference type="NCBI Taxonomy" id="5037"/>
    <lineage>
        <taxon>Eukaryota</taxon>
        <taxon>Fungi</taxon>
        <taxon>Dikarya</taxon>
        <taxon>Ascomycota</taxon>
        <taxon>Pezizomycotina</taxon>
        <taxon>Eurotiomycetes</taxon>
        <taxon>Eurotiomycetidae</taxon>
        <taxon>Onygenales</taxon>
        <taxon>Ajellomycetaceae</taxon>
        <taxon>Histoplasma</taxon>
    </lineage>
</organism>
<protein>
    <submittedName>
        <fullName evidence="2">Uncharacterized protein</fullName>
    </submittedName>
</protein>
<reference evidence="2 3" key="1">
    <citation type="submission" date="2021-01" db="EMBL/GenBank/DDBJ databases">
        <title>Chromosome-level genome assembly of a human fungal pathogen reveals clustering of transcriptionally co-regulated genes.</title>
        <authorList>
            <person name="Voorhies M."/>
            <person name="Cohen S."/>
            <person name="Shea T.P."/>
            <person name="Petrus S."/>
            <person name="Munoz J.F."/>
            <person name="Poplawski S."/>
            <person name="Goldman W.E."/>
            <person name="Michael T."/>
            <person name="Cuomo C.A."/>
            <person name="Sil A."/>
            <person name="Beyhan S."/>
        </authorList>
    </citation>
    <scope>NUCLEOTIDE SEQUENCE [LARGE SCALE GENOMIC DNA]</scope>
    <source>
        <strain evidence="2 3">G184AR</strain>
    </source>
</reference>
<name>A0A8H7Z7Y8_AJECA</name>